<evidence type="ECO:0000256" key="3">
    <source>
        <dbReference type="ARBA" id="ARBA00023026"/>
    </source>
</evidence>
<dbReference type="GO" id="GO:0006950">
    <property type="term" value="P:response to stress"/>
    <property type="evidence" value="ECO:0007669"/>
    <property type="project" value="TreeGrafter"/>
</dbReference>
<protein>
    <submittedName>
        <fullName evidence="8">Repressor of toxins</fullName>
    </submittedName>
</protein>
<dbReference type="InterPro" id="IPR036390">
    <property type="entry name" value="WH_DNA-bd_sf"/>
</dbReference>
<keyword evidence="2" id="KW-0805">Transcription regulation</keyword>
<gene>
    <name evidence="8" type="primary">rot_2</name>
    <name evidence="8" type="ORF">SAMEA4384403_00975</name>
</gene>
<evidence type="ECO:0000259" key="7">
    <source>
        <dbReference type="SMART" id="SM00347"/>
    </source>
</evidence>
<evidence type="ECO:0000256" key="6">
    <source>
        <dbReference type="ARBA" id="ARBA00023163"/>
    </source>
</evidence>
<keyword evidence="6" id="KW-0804">Transcription</keyword>
<dbReference type="Pfam" id="PF22381">
    <property type="entry name" value="Staph_reg_Sar_Rot"/>
    <property type="match status" value="1"/>
</dbReference>
<dbReference type="AlphaFoldDB" id="A0A239YYI5"/>
<keyword evidence="1" id="KW-0678">Repressor</keyword>
<dbReference type="GO" id="GO:0003677">
    <property type="term" value="F:DNA binding"/>
    <property type="evidence" value="ECO:0007669"/>
    <property type="project" value="UniProtKB-KW"/>
</dbReference>
<dbReference type="Gene3D" id="1.10.10.10">
    <property type="entry name" value="Winged helix-like DNA-binding domain superfamily/Winged helix DNA-binding domain"/>
    <property type="match status" value="1"/>
</dbReference>
<organism evidence="8 9">
    <name type="scientific">Mammaliicoccus stepanovicii</name>
    <dbReference type="NCBI Taxonomy" id="643214"/>
    <lineage>
        <taxon>Bacteria</taxon>
        <taxon>Bacillati</taxon>
        <taxon>Bacillota</taxon>
        <taxon>Bacilli</taxon>
        <taxon>Bacillales</taxon>
        <taxon>Staphylococcaceae</taxon>
        <taxon>Mammaliicoccus</taxon>
    </lineage>
</organism>
<dbReference type="PANTHER" id="PTHR33164:SF56">
    <property type="entry name" value="HTH-TYPE TRANSCRIPTIONAL REGULATOR MHQR"/>
    <property type="match status" value="1"/>
</dbReference>
<accession>A0A239YYI5</accession>
<dbReference type="InterPro" id="IPR039422">
    <property type="entry name" value="MarR/SlyA-like"/>
</dbReference>
<sequence>MSERNQNISDLILLDNIQKNINVIFNNIEDKFQIEKEEFLTLVVLWDKGTMSLKELDEYIDIKPYKRTRLYNNLVKKGWIKKSRPENDERTVIIEVNKDQINEKNELIAFACEEIKKRKNEFQEQFNSIVETCNI</sequence>
<reference evidence="8 9" key="1">
    <citation type="submission" date="2017-06" db="EMBL/GenBank/DDBJ databases">
        <authorList>
            <consortium name="Pathogen Informatics"/>
        </authorList>
    </citation>
    <scope>NUCLEOTIDE SEQUENCE [LARGE SCALE GENOMIC DNA]</scope>
    <source>
        <strain evidence="8 9">NCTC13839</strain>
    </source>
</reference>
<dbReference type="GO" id="GO:0003700">
    <property type="term" value="F:DNA-binding transcription factor activity"/>
    <property type="evidence" value="ECO:0007669"/>
    <property type="project" value="InterPro"/>
</dbReference>
<dbReference type="Proteomes" id="UP000242084">
    <property type="component" value="Chromosome 1"/>
</dbReference>
<dbReference type="PANTHER" id="PTHR33164">
    <property type="entry name" value="TRANSCRIPTIONAL REGULATOR, MARR FAMILY"/>
    <property type="match status" value="1"/>
</dbReference>
<feature type="domain" description="HTH marR-type" evidence="7">
    <location>
        <begin position="27"/>
        <end position="127"/>
    </location>
</feature>
<dbReference type="EMBL" id="LT906462">
    <property type="protein sequence ID" value="SNV63810.1"/>
    <property type="molecule type" value="Genomic_DNA"/>
</dbReference>
<dbReference type="InterPro" id="IPR000835">
    <property type="entry name" value="HTH_MarR-typ"/>
</dbReference>
<dbReference type="SUPFAM" id="SSF46785">
    <property type="entry name" value="Winged helix' DNA-binding domain"/>
    <property type="match status" value="1"/>
</dbReference>
<name>A0A239YYI5_9STAP</name>
<dbReference type="SMART" id="SM00347">
    <property type="entry name" value="HTH_MARR"/>
    <property type="match status" value="1"/>
</dbReference>
<evidence type="ECO:0000313" key="9">
    <source>
        <dbReference type="Proteomes" id="UP000242084"/>
    </source>
</evidence>
<keyword evidence="9" id="KW-1185">Reference proteome</keyword>
<keyword evidence="3" id="KW-0843">Virulence</keyword>
<evidence type="ECO:0000313" key="8">
    <source>
        <dbReference type="EMBL" id="SNV63810.1"/>
    </source>
</evidence>
<keyword evidence="5" id="KW-0010">Activator</keyword>
<proteinExistence type="predicted"/>
<dbReference type="InterPro" id="IPR036388">
    <property type="entry name" value="WH-like_DNA-bd_sf"/>
</dbReference>
<evidence type="ECO:0000256" key="4">
    <source>
        <dbReference type="ARBA" id="ARBA00023125"/>
    </source>
</evidence>
<evidence type="ECO:0000256" key="5">
    <source>
        <dbReference type="ARBA" id="ARBA00023159"/>
    </source>
</evidence>
<evidence type="ECO:0000256" key="2">
    <source>
        <dbReference type="ARBA" id="ARBA00023015"/>
    </source>
</evidence>
<keyword evidence="4" id="KW-0238">DNA-binding</keyword>
<evidence type="ECO:0000256" key="1">
    <source>
        <dbReference type="ARBA" id="ARBA00022491"/>
    </source>
</evidence>
<dbReference type="InterPro" id="IPR010166">
    <property type="entry name" value="SarA/Rot_dom"/>
</dbReference>
<dbReference type="InterPro" id="IPR055166">
    <property type="entry name" value="Transc_reg_Sar_Rot_HTH"/>
</dbReference>
<dbReference type="NCBIfam" id="TIGR01889">
    <property type="entry name" value="Staph_reg_Sar"/>
    <property type="match status" value="1"/>
</dbReference>
<dbReference type="KEGG" id="sste:SAMEA4384403_0975"/>
<dbReference type="RefSeq" id="WP_095087346.1">
    <property type="nucleotide sequence ID" value="NZ_BMDM01000002.1"/>
</dbReference>